<dbReference type="AlphaFoldDB" id="A0ABD1FR27"/>
<evidence type="ECO:0000259" key="2">
    <source>
        <dbReference type="Pfam" id="PF03107"/>
    </source>
</evidence>
<dbReference type="InterPro" id="IPR046349">
    <property type="entry name" value="C1-like_sf"/>
</dbReference>
<organism evidence="3 4">
    <name type="scientific">Salvia divinorum</name>
    <name type="common">Maria pastora</name>
    <name type="synonym">Diviner's sage</name>
    <dbReference type="NCBI Taxonomy" id="28513"/>
    <lineage>
        <taxon>Eukaryota</taxon>
        <taxon>Viridiplantae</taxon>
        <taxon>Streptophyta</taxon>
        <taxon>Embryophyta</taxon>
        <taxon>Tracheophyta</taxon>
        <taxon>Spermatophyta</taxon>
        <taxon>Magnoliopsida</taxon>
        <taxon>eudicotyledons</taxon>
        <taxon>Gunneridae</taxon>
        <taxon>Pentapetalae</taxon>
        <taxon>asterids</taxon>
        <taxon>lamiids</taxon>
        <taxon>Lamiales</taxon>
        <taxon>Lamiaceae</taxon>
        <taxon>Nepetoideae</taxon>
        <taxon>Mentheae</taxon>
        <taxon>Salviinae</taxon>
        <taxon>Salvia</taxon>
        <taxon>Salvia subgen. Calosphace</taxon>
    </lineage>
</organism>
<feature type="domain" description="DC1" evidence="2">
    <location>
        <begin position="128"/>
        <end position="170"/>
    </location>
</feature>
<accession>A0ABD1FR27</accession>
<dbReference type="Pfam" id="PF03107">
    <property type="entry name" value="C1_2"/>
    <property type="match status" value="2"/>
</dbReference>
<feature type="domain" description="DC1" evidence="2">
    <location>
        <begin position="65"/>
        <end position="115"/>
    </location>
</feature>
<dbReference type="PANTHER" id="PTHR32410">
    <property type="entry name" value="CYSTEINE/HISTIDINE-RICH C1 DOMAIN FAMILY PROTEIN"/>
    <property type="match status" value="1"/>
</dbReference>
<dbReference type="SUPFAM" id="SSF57889">
    <property type="entry name" value="Cysteine-rich domain"/>
    <property type="match status" value="2"/>
</dbReference>
<dbReference type="InterPro" id="IPR004146">
    <property type="entry name" value="DC1"/>
</dbReference>
<evidence type="ECO:0000313" key="4">
    <source>
        <dbReference type="Proteomes" id="UP001567538"/>
    </source>
</evidence>
<comment type="caution">
    <text evidence="3">The sequence shown here is derived from an EMBL/GenBank/DDBJ whole genome shotgun (WGS) entry which is preliminary data.</text>
</comment>
<dbReference type="Proteomes" id="UP001567538">
    <property type="component" value="Unassembled WGS sequence"/>
</dbReference>
<dbReference type="InterPro" id="IPR053192">
    <property type="entry name" value="Vacuole_Formation_Reg"/>
</dbReference>
<sequence length="400" mass="44856">MCHEHPLSLSTFRNSDENIYQRCWCYGCWRYFLPGDATYGCSLGCGFPGMLHKECMDMPPEITHPLHPSHPLTLHYSENNSESLKCAVCNAWGVYALHYRCSAGCEGLSMHLACAGARNENLPLVEHPSHPEHPLRFSRRTIPCDACGAAGKGDSYTCTLCDYSIHQSCALLPESKDFPRRHHHSLSLSFHIPSVTRREREVALTPEQTEFSLQSEYPILEWTADVPAPARDVSLKTVLVVERATNNYVVHLNCATSTVDNENENANAIGDEKEVTTVFPIAVDDMYEEIIRPFVKRQKGQILIPHHHLDHDHDDNHNISGKYSFSNHPHLLTFITFPSSSSSSSSHHHYKKDKEDEDDFPRLELTCDGCTLPICVKKQTDGDGDNTDAIAADSVCVVNV</sequence>
<keyword evidence="4" id="KW-1185">Reference proteome</keyword>
<gene>
    <name evidence="3" type="ORF">AAHA92_30473</name>
</gene>
<keyword evidence="1" id="KW-0677">Repeat</keyword>
<proteinExistence type="predicted"/>
<name>A0ABD1FR27_SALDI</name>
<reference evidence="3 4" key="1">
    <citation type="submission" date="2024-06" db="EMBL/GenBank/DDBJ databases">
        <title>A chromosome level genome sequence of Diviner's sage (Salvia divinorum).</title>
        <authorList>
            <person name="Ford S.A."/>
            <person name="Ro D.-K."/>
            <person name="Ness R.W."/>
            <person name="Phillips M.A."/>
        </authorList>
    </citation>
    <scope>NUCLEOTIDE SEQUENCE [LARGE SCALE GENOMIC DNA]</scope>
    <source>
        <strain evidence="3">SAF-2024a</strain>
        <tissue evidence="3">Leaf</tissue>
    </source>
</reference>
<protein>
    <recommendedName>
        <fullName evidence="2">DC1 domain-containing protein</fullName>
    </recommendedName>
</protein>
<evidence type="ECO:0000256" key="1">
    <source>
        <dbReference type="ARBA" id="ARBA00022737"/>
    </source>
</evidence>
<dbReference type="EMBL" id="JBEAFC010000012">
    <property type="protein sequence ID" value="KAL1534277.1"/>
    <property type="molecule type" value="Genomic_DNA"/>
</dbReference>
<evidence type="ECO:0000313" key="3">
    <source>
        <dbReference type="EMBL" id="KAL1534277.1"/>
    </source>
</evidence>